<dbReference type="OrthoDB" id="1658288at2759"/>
<evidence type="ECO:0000259" key="1">
    <source>
        <dbReference type="Pfam" id="PF01048"/>
    </source>
</evidence>
<dbReference type="PANTHER" id="PTHR46082:SF6">
    <property type="entry name" value="AAA+ ATPASE DOMAIN-CONTAINING PROTEIN-RELATED"/>
    <property type="match status" value="1"/>
</dbReference>
<evidence type="ECO:0000313" key="3">
    <source>
        <dbReference type="Proteomes" id="UP000235023"/>
    </source>
</evidence>
<dbReference type="InterPro" id="IPR035994">
    <property type="entry name" value="Nucleoside_phosphorylase_sf"/>
</dbReference>
<dbReference type="Pfam" id="PF01048">
    <property type="entry name" value="PNP_UDP_1"/>
    <property type="match status" value="1"/>
</dbReference>
<dbReference type="Gene3D" id="3.40.50.1580">
    <property type="entry name" value="Nucleoside phosphorylase domain"/>
    <property type="match status" value="1"/>
</dbReference>
<feature type="domain" description="Nucleoside phosphorylase" evidence="1">
    <location>
        <begin position="14"/>
        <end position="134"/>
    </location>
</feature>
<accession>A0A2J5HMB6</accession>
<name>A0A2J5HMB6_9EURO</name>
<dbReference type="AlphaFoldDB" id="A0A2J5HMB6"/>
<dbReference type="InterPro" id="IPR000845">
    <property type="entry name" value="Nucleoside_phosphorylase_d"/>
</dbReference>
<dbReference type="PANTHER" id="PTHR46082">
    <property type="entry name" value="ATP/GTP-BINDING PROTEIN-RELATED"/>
    <property type="match status" value="1"/>
</dbReference>
<protein>
    <submittedName>
        <fullName evidence="2">Nucleoside phosphorylase domain-containing protein</fullName>
    </submittedName>
</protein>
<dbReference type="InterPro" id="IPR053137">
    <property type="entry name" value="NLR-like"/>
</dbReference>
<evidence type="ECO:0000313" key="2">
    <source>
        <dbReference type="EMBL" id="PLN78249.1"/>
    </source>
</evidence>
<reference evidence="3" key="1">
    <citation type="submission" date="2017-12" db="EMBL/GenBank/DDBJ databases">
        <authorList>
            <consortium name="DOE Joint Genome Institute"/>
            <person name="Mondo S.J."/>
            <person name="Kjaerbolling I."/>
            <person name="Vesth T.C."/>
            <person name="Frisvad J.C."/>
            <person name="Nybo J.L."/>
            <person name="Theobald S."/>
            <person name="Kuo A."/>
            <person name="Bowyer P."/>
            <person name="Matsuda Y."/>
            <person name="Lyhne E.K."/>
            <person name="Kogle M.E."/>
            <person name="Clum A."/>
            <person name="Lipzen A."/>
            <person name="Salamov A."/>
            <person name="Ngan C.Y."/>
            <person name="Daum C."/>
            <person name="Chiniquy J."/>
            <person name="Barry K."/>
            <person name="LaButti K."/>
            <person name="Haridas S."/>
            <person name="Simmons B.A."/>
            <person name="Magnuson J.K."/>
            <person name="Mortensen U.H."/>
            <person name="Larsen T.O."/>
            <person name="Grigoriev I.V."/>
            <person name="Baker S.E."/>
            <person name="Andersen M.R."/>
            <person name="Nordberg H.P."/>
            <person name="Cantor M.N."/>
            <person name="Hua S.X."/>
        </authorList>
    </citation>
    <scope>NUCLEOTIDE SEQUENCE [LARGE SCALE GENOMIC DNA]</scope>
    <source>
        <strain evidence="3">IBT 19404</strain>
    </source>
</reference>
<dbReference type="GO" id="GO:0003824">
    <property type="term" value="F:catalytic activity"/>
    <property type="evidence" value="ECO:0007669"/>
    <property type="project" value="InterPro"/>
</dbReference>
<organism evidence="2 3">
    <name type="scientific">Aspergillus taichungensis</name>
    <dbReference type="NCBI Taxonomy" id="482145"/>
    <lineage>
        <taxon>Eukaryota</taxon>
        <taxon>Fungi</taxon>
        <taxon>Dikarya</taxon>
        <taxon>Ascomycota</taxon>
        <taxon>Pezizomycotina</taxon>
        <taxon>Eurotiomycetes</taxon>
        <taxon>Eurotiomycetidae</taxon>
        <taxon>Eurotiales</taxon>
        <taxon>Aspergillaceae</taxon>
        <taxon>Aspergillus</taxon>
        <taxon>Aspergillus subgen. Circumdati</taxon>
    </lineage>
</organism>
<sequence>MQHPQQVERDAFEIAIICALSVESNAVEAAFDRFFKRDELLFDTRRQGDPNSYTFGIIGQHNVLLVYMPGMGKASSASVSASLRGSFPNIRLGLVVGICGAVPELGNKKIFLGDIIISTGVAQVDFGQRYTGHFVRKDTLDDNLGRPNTELRGFLRRLSGWKEQQEFNPKFLGNIRDICGKKGFSDWTKPTLEIDTLYSADYGHRHRNLRNCSVCAQVGEERPVFCESALSMSCEQLGCNNVSRKREAEDVPVCHFGHIASSDQVMKSALDRDRIANQEKVLGFEMEGAGVWDNFPTVIIKGACDYADSHKNKTWQRYASVTAAAGAKAFLQQWEVSSRDFTRMAESQGFEYFAGNGSDQRLTMFDNTSAKIGNQGYRQTISGPITMNFS</sequence>
<proteinExistence type="predicted"/>
<keyword evidence="3" id="KW-1185">Reference proteome</keyword>
<dbReference type="Proteomes" id="UP000235023">
    <property type="component" value="Unassembled WGS sequence"/>
</dbReference>
<dbReference type="GO" id="GO:0009116">
    <property type="term" value="P:nucleoside metabolic process"/>
    <property type="evidence" value="ECO:0007669"/>
    <property type="project" value="InterPro"/>
</dbReference>
<dbReference type="EMBL" id="KZ559580">
    <property type="protein sequence ID" value="PLN78249.1"/>
    <property type="molecule type" value="Genomic_DNA"/>
</dbReference>
<dbReference type="SUPFAM" id="SSF53167">
    <property type="entry name" value="Purine and uridine phosphorylases"/>
    <property type="match status" value="1"/>
</dbReference>
<gene>
    <name evidence="2" type="ORF">BDW42DRAFT_175287</name>
</gene>